<dbReference type="Proteomes" id="UP000198854">
    <property type="component" value="Unassembled WGS sequence"/>
</dbReference>
<reference evidence="1 2" key="1">
    <citation type="submission" date="2016-10" db="EMBL/GenBank/DDBJ databases">
        <authorList>
            <person name="de Groot N.N."/>
        </authorList>
    </citation>
    <scope>NUCLEOTIDE SEQUENCE [LARGE SCALE GENOMIC DNA]</scope>
    <source>
        <strain evidence="1 2">CGMCC 1.10228</strain>
    </source>
</reference>
<sequence>MANSSGADFSLNHYDAVHGRLVINAPSFDYDSFPKLGEYLLSRLSAQAVDKQTDADIHSWLIDFEGCQLMLKAEHYSEAVWFEALAVGEAVEELAFLAQLFTQGFN</sequence>
<dbReference type="EMBL" id="FNDD01000019">
    <property type="protein sequence ID" value="SDH56087.1"/>
    <property type="molecule type" value="Genomic_DNA"/>
</dbReference>
<gene>
    <name evidence="1" type="ORF">SAMN04488136_11989</name>
</gene>
<proteinExistence type="predicted"/>
<dbReference type="STRING" id="861298.SAMN04488136_11989"/>
<dbReference type="InterPro" id="IPR022080">
    <property type="entry name" value="DUF3630"/>
</dbReference>
<evidence type="ECO:0000313" key="2">
    <source>
        <dbReference type="Proteomes" id="UP000198854"/>
    </source>
</evidence>
<dbReference type="AlphaFoldDB" id="A0A1G8DED2"/>
<accession>A0A1G8DED2</accession>
<dbReference type="Pfam" id="PF12305">
    <property type="entry name" value="DUF3630"/>
    <property type="match status" value="1"/>
</dbReference>
<evidence type="ECO:0000313" key="1">
    <source>
        <dbReference type="EMBL" id="SDH56087.1"/>
    </source>
</evidence>
<organism evidence="1 2">
    <name type="scientific">Vibrio xiamenensis</name>
    <dbReference type="NCBI Taxonomy" id="861298"/>
    <lineage>
        <taxon>Bacteria</taxon>
        <taxon>Pseudomonadati</taxon>
        <taxon>Pseudomonadota</taxon>
        <taxon>Gammaproteobacteria</taxon>
        <taxon>Vibrionales</taxon>
        <taxon>Vibrionaceae</taxon>
        <taxon>Vibrio</taxon>
    </lineage>
</organism>
<dbReference type="OrthoDB" id="6389032at2"/>
<protein>
    <submittedName>
        <fullName evidence="1">Uncharacterized protein</fullName>
    </submittedName>
</protein>
<keyword evidence="2" id="KW-1185">Reference proteome</keyword>
<name>A0A1G8DED2_9VIBR</name>
<dbReference type="RefSeq" id="WP_093275903.1">
    <property type="nucleotide sequence ID" value="NZ_FNDD01000019.1"/>
</dbReference>